<dbReference type="InterPro" id="IPR036638">
    <property type="entry name" value="HLH_DNA-bd_sf"/>
</dbReference>
<comment type="subcellular location">
    <subcellularLocation>
        <location evidence="1">Nucleus</location>
    </subcellularLocation>
</comment>
<evidence type="ECO:0000256" key="3">
    <source>
        <dbReference type="ARBA" id="ARBA00023163"/>
    </source>
</evidence>
<proteinExistence type="predicted"/>
<name>A0ABU6ZMG7_9FABA</name>
<evidence type="ECO:0000313" key="8">
    <source>
        <dbReference type="Proteomes" id="UP001341840"/>
    </source>
</evidence>
<evidence type="ECO:0000256" key="2">
    <source>
        <dbReference type="ARBA" id="ARBA00023015"/>
    </source>
</evidence>
<evidence type="ECO:0000256" key="5">
    <source>
        <dbReference type="SAM" id="MobiDB-lite"/>
    </source>
</evidence>
<evidence type="ECO:0000313" key="7">
    <source>
        <dbReference type="EMBL" id="MED6223198.1"/>
    </source>
</evidence>
<dbReference type="InterPro" id="IPR054502">
    <property type="entry name" value="bHLH-TF_ACT-like_plant"/>
</dbReference>
<dbReference type="Proteomes" id="UP001341840">
    <property type="component" value="Unassembled WGS sequence"/>
</dbReference>
<comment type="caution">
    <text evidence="7">The sequence shown here is derived from an EMBL/GenBank/DDBJ whole genome shotgun (WGS) entry which is preliminary data.</text>
</comment>
<dbReference type="Pfam" id="PF00010">
    <property type="entry name" value="HLH"/>
    <property type="match status" value="1"/>
</dbReference>
<reference evidence="7 8" key="1">
    <citation type="journal article" date="2023" name="Plants (Basel)">
        <title>Bridging the Gap: Combining Genomics and Transcriptomics Approaches to Understand Stylosanthes scabra, an Orphan Legume from the Brazilian Caatinga.</title>
        <authorList>
            <person name="Ferreira-Neto J.R.C."/>
            <person name="da Silva M.D."/>
            <person name="Binneck E."/>
            <person name="de Melo N.F."/>
            <person name="da Silva R.H."/>
            <person name="de Melo A.L.T.M."/>
            <person name="Pandolfi V."/>
            <person name="Bustamante F.O."/>
            <person name="Brasileiro-Vidal A.C."/>
            <person name="Benko-Iseppon A.M."/>
        </authorList>
    </citation>
    <scope>NUCLEOTIDE SEQUENCE [LARGE SCALE GENOMIC DNA]</scope>
    <source>
        <tissue evidence="7">Leaves</tissue>
    </source>
</reference>
<feature type="compositionally biased region" description="Low complexity" evidence="5">
    <location>
        <begin position="445"/>
        <end position="460"/>
    </location>
</feature>
<sequence length="585" mass="65351">MSSTNSTCLMEERELSDANNTYELIPIPIPHHLNEDWYIPDNNTPTTIQNQQPPGSDSDTRDINFFHQDNNTFFHPSSFPSSMFITNNNLEPSNHHHLHQHYPYHHPTPKPIFSSLLSGMMIPSTTTNNPLFDHNNNNNNNSHQMMGFLEPQAFITAPSNADATLLGGLGGFPTSLNNSSSSDPNNNNIAATVMIPQEQEDKPPNNKLALFESFPNDIENNTTSGAVAANSSSWMLNNKYSNILMRPLESLSPSSGAQPTLFQKRAAQHKKIINITEEERGKRKIDDEEQEEVEKRKLDMEDIGDGSLLNSYDDYSDHDMVEDSIDNNNNNMMKMESESSNKNKNIIIGENSNKNSNNNHNLQKGNNNKKKTGMPAKNLMAERRRRKKLNDRLYMLRSVVPNISKMDRASILGDAIEYMKELLQKINDLHNELQSMPSHPPPAPASSLHHPLTPTNTTATLPPPPAPASLPSRMMMKETASCPSSSFSTHHPNDQPARVEVGLREGRGVNIHMFCDQKPGLLLSTLTTLDNLGLDIQQAVISFFNGFAMDIFRAEQCNEGQDLHPDQIKAALIEASEASGFHNIM</sequence>
<dbReference type="InterPro" id="IPR051358">
    <property type="entry name" value="TF_AMS/ICE1/BHLH6-like"/>
</dbReference>
<organism evidence="7 8">
    <name type="scientific">Stylosanthes scabra</name>
    <dbReference type="NCBI Taxonomy" id="79078"/>
    <lineage>
        <taxon>Eukaryota</taxon>
        <taxon>Viridiplantae</taxon>
        <taxon>Streptophyta</taxon>
        <taxon>Embryophyta</taxon>
        <taxon>Tracheophyta</taxon>
        <taxon>Spermatophyta</taxon>
        <taxon>Magnoliopsida</taxon>
        <taxon>eudicotyledons</taxon>
        <taxon>Gunneridae</taxon>
        <taxon>Pentapetalae</taxon>
        <taxon>rosids</taxon>
        <taxon>fabids</taxon>
        <taxon>Fabales</taxon>
        <taxon>Fabaceae</taxon>
        <taxon>Papilionoideae</taxon>
        <taxon>50 kb inversion clade</taxon>
        <taxon>dalbergioids sensu lato</taxon>
        <taxon>Dalbergieae</taxon>
        <taxon>Pterocarpus clade</taxon>
        <taxon>Stylosanthes</taxon>
    </lineage>
</organism>
<keyword evidence="3" id="KW-0804">Transcription</keyword>
<dbReference type="EMBL" id="JASCZI010272690">
    <property type="protein sequence ID" value="MED6223198.1"/>
    <property type="molecule type" value="Genomic_DNA"/>
</dbReference>
<dbReference type="Pfam" id="PF22754">
    <property type="entry name" value="bHLH-TF_ACT-like_plant"/>
    <property type="match status" value="1"/>
</dbReference>
<dbReference type="Gene3D" id="4.10.280.10">
    <property type="entry name" value="Helix-loop-helix DNA-binding domain"/>
    <property type="match status" value="1"/>
</dbReference>
<keyword evidence="2" id="KW-0805">Transcription regulation</keyword>
<dbReference type="CDD" id="cd11443">
    <property type="entry name" value="bHLH_AtAMS_like"/>
    <property type="match status" value="1"/>
</dbReference>
<dbReference type="SMART" id="SM00353">
    <property type="entry name" value="HLH"/>
    <property type="match status" value="1"/>
</dbReference>
<accession>A0ABU6ZMG7</accession>
<keyword evidence="8" id="KW-1185">Reference proteome</keyword>
<protein>
    <recommendedName>
        <fullName evidence="6">BHLH domain-containing protein</fullName>
    </recommendedName>
</protein>
<keyword evidence="4" id="KW-0539">Nucleus</keyword>
<gene>
    <name evidence="7" type="ORF">PIB30_071583</name>
</gene>
<dbReference type="PANTHER" id="PTHR31945:SF147">
    <property type="entry name" value="TRANSCRIPTION FACTOR ICE1-LIKE"/>
    <property type="match status" value="1"/>
</dbReference>
<evidence type="ECO:0000259" key="6">
    <source>
        <dbReference type="PROSITE" id="PS50888"/>
    </source>
</evidence>
<evidence type="ECO:0000256" key="1">
    <source>
        <dbReference type="ARBA" id="ARBA00004123"/>
    </source>
</evidence>
<feature type="region of interest" description="Disordered" evidence="5">
    <location>
        <begin position="351"/>
        <end position="373"/>
    </location>
</feature>
<dbReference type="PROSITE" id="PS50888">
    <property type="entry name" value="BHLH"/>
    <property type="match status" value="1"/>
</dbReference>
<evidence type="ECO:0000256" key="4">
    <source>
        <dbReference type="ARBA" id="ARBA00023242"/>
    </source>
</evidence>
<feature type="domain" description="BHLH" evidence="6">
    <location>
        <begin position="373"/>
        <end position="422"/>
    </location>
</feature>
<feature type="region of interest" description="Disordered" evidence="5">
    <location>
        <begin position="432"/>
        <end position="471"/>
    </location>
</feature>
<feature type="compositionally biased region" description="Low complexity" evidence="5">
    <location>
        <begin position="351"/>
        <end position="366"/>
    </location>
</feature>
<dbReference type="SUPFAM" id="SSF47459">
    <property type="entry name" value="HLH, helix-loop-helix DNA-binding domain"/>
    <property type="match status" value="1"/>
</dbReference>
<dbReference type="InterPro" id="IPR011598">
    <property type="entry name" value="bHLH_dom"/>
</dbReference>
<dbReference type="PANTHER" id="PTHR31945">
    <property type="entry name" value="TRANSCRIPTION FACTOR SCREAM2-RELATED"/>
    <property type="match status" value="1"/>
</dbReference>